<protein>
    <recommendedName>
        <fullName evidence="3">Lipoprotein</fullName>
    </recommendedName>
</protein>
<evidence type="ECO:0000313" key="1">
    <source>
        <dbReference type="EMBL" id="MFH6772296.1"/>
    </source>
</evidence>
<name>A0ABW7MZQ4_9FLAO</name>
<dbReference type="RefSeq" id="WP_344737675.1">
    <property type="nucleotide sequence ID" value="NZ_BAABAY010000001.1"/>
</dbReference>
<proteinExistence type="predicted"/>
<evidence type="ECO:0008006" key="3">
    <source>
        <dbReference type="Google" id="ProtNLM"/>
    </source>
</evidence>
<dbReference type="Proteomes" id="UP001610100">
    <property type="component" value="Unassembled WGS sequence"/>
</dbReference>
<evidence type="ECO:0000313" key="2">
    <source>
        <dbReference type="Proteomes" id="UP001610100"/>
    </source>
</evidence>
<reference evidence="1 2" key="1">
    <citation type="submission" date="2024-02" db="EMBL/GenBank/DDBJ databases">
        <title>A Gaetbulibacter species isolated from tidal flats and genomic insights of their niches.</title>
        <authorList>
            <person name="Ye Y."/>
        </authorList>
    </citation>
    <scope>NUCLEOTIDE SEQUENCE [LARGE SCALE GENOMIC DNA]</scope>
    <source>
        <strain evidence="1 2">KYW382</strain>
    </source>
</reference>
<gene>
    <name evidence="1" type="ORF">V8G58_10165</name>
</gene>
<comment type="caution">
    <text evidence="1">The sequence shown here is derived from an EMBL/GenBank/DDBJ whole genome shotgun (WGS) entry which is preliminary data.</text>
</comment>
<dbReference type="EMBL" id="JBAWKB010000003">
    <property type="protein sequence ID" value="MFH6772296.1"/>
    <property type="molecule type" value="Genomic_DNA"/>
</dbReference>
<keyword evidence="2" id="KW-1185">Reference proteome</keyword>
<organism evidence="1 2">
    <name type="scientific">Gaetbulibacter aestuarii</name>
    <dbReference type="NCBI Taxonomy" id="1502358"/>
    <lineage>
        <taxon>Bacteria</taxon>
        <taxon>Pseudomonadati</taxon>
        <taxon>Bacteroidota</taxon>
        <taxon>Flavobacteriia</taxon>
        <taxon>Flavobacteriales</taxon>
        <taxon>Flavobacteriaceae</taxon>
        <taxon>Gaetbulibacter</taxon>
    </lineage>
</organism>
<accession>A0ABW7MZQ4</accession>
<sequence>MKSKFIYLLVAILALNSCSKDSKPADVLPTNTCGVTNPAEDIPWLKERLAYYDSTRAETFFMWQTDYQGETIFVLGTCEGSYNPNYSAFDCEGNHVSITDELNDYLNSVTSKYLIWKPKNFKCNV</sequence>